<feature type="compositionally biased region" description="Acidic residues" evidence="1">
    <location>
        <begin position="369"/>
        <end position="379"/>
    </location>
</feature>
<organism evidence="2 3">
    <name type="scientific">Euplotes crassus</name>
    <dbReference type="NCBI Taxonomy" id="5936"/>
    <lineage>
        <taxon>Eukaryota</taxon>
        <taxon>Sar</taxon>
        <taxon>Alveolata</taxon>
        <taxon>Ciliophora</taxon>
        <taxon>Intramacronucleata</taxon>
        <taxon>Spirotrichea</taxon>
        <taxon>Hypotrichia</taxon>
        <taxon>Euplotida</taxon>
        <taxon>Euplotidae</taxon>
        <taxon>Moneuplotes</taxon>
    </lineage>
</organism>
<sequence>MKRKTVNIDWSAISNLSKYPKWKKFISRLDTRRLIIKINQAWSLFLIIDIFHFQRMCRNIVQNQNSQLFHLSKMKKQCKNNFYEGKEDVDLVNLCHTFGLYARDSYFQFVSHKKKKFQNELIDNVLKQAQAIFKFLNRAHIERISSMISIYGNENLKQQTQTVLKPPQKMRRPNKMGSLKLIHTFSLSAKKLRNEQQCPKNVDALGKISEEPKDMSICRNSPEPLPLIKSQTLHIPLELNKERIMRALFKEYYKSSSTLESLISMNFDRFTDLLSEIINNKKIDKIEPVVVEQKKKRLNLDLLSEEVEISQEIKSISQDSDREPPSPDKVLSSASNQDSSDSKNGSLNMSSTNKIINFYPREANKENQTEESLEWQDAD</sequence>
<evidence type="ECO:0000313" key="3">
    <source>
        <dbReference type="Proteomes" id="UP001295684"/>
    </source>
</evidence>
<proteinExistence type="predicted"/>
<gene>
    <name evidence="2" type="ORF">ECRASSUSDP1_LOCUS8525</name>
</gene>
<name>A0AAD1UL82_EUPCR</name>
<keyword evidence="3" id="KW-1185">Reference proteome</keyword>
<dbReference type="EMBL" id="CAMPGE010008345">
    <property type="protein sequence ID" value="CAI2367245.1"/>
    <property type="molecule type" value="Genomic_DNA"/>
</dbReference>
<evidence type="ECO:0000313" key="2">
    <source>
        <dbReference type="EMBL" id="CAI2367245.1"/>
    </source>
</evidence>
<evidence type="ECO:0000256" key="1">
    <source>
        <dbReference type="SAM" id="MobiDB-lite"/>
    </source>
</evidence>
<accession>A0AAD1UL82</accession>
<feature type="compositionally biased region" description="Polar residues" evidence="1">
    <location>
        <begin position="343"/>
        <end position="355"/>
    </location>
</feature>
<comment type="caution">
    <text evidence="2">The sequence shown here is derived from an EMBL/GenBank/DDBJ whole genome shotgun (WGS) entry which is preliminary data.</text>
</comment>
<reference evidence="2" key="1">
    <citation type="submission" date="2023-07" db="EMBL/GenBank/DDBJ databases">
        <authorList>
            <consortium name="AG Swart"/>
            <person name="Singh M."/>
            <person name="Singh A."/>
            <person name="Seah K."/>
            <person name="Emmerich C."/>
        </authorList>
    </citation>
    <scope>NUCLEOTIDE SEQUENCE</scope>
    <source>
        <strain evidence="2">DP1</strain>
    </source>
</reference>
<dbReference type="AlphaFoldDB" id="A0AAD1UL82"/>
<feature type="region of interest" description="Disordered" evidence="1">
    <location>
        <begin position="313"/>
        <end position="379"/>
    </location>
</feature>
<protein>
    <submittedName>
        <fullName evidence="2">Uncharacterized protein</fullName>
    </submittedName>
</protein>
<dbReference type="Proteomes" id="UP001295684">
    <property type="component" value="Unassembled WGS sequence"/>
</dbReference>